<accession>A0AAE1H297</accession>
<sequence>MKSIIGPKARIVLNDCDRPQKKRNDEDPGTVAEYRKNRSVCGQKDETRATAKSGVTSTHPHQTETGASSVIKQPRRQLDTQRIATIWYMNRDKGLDIHQQLRNKRGNDSIYLKTAKIILQGEEKICVEADGTPTNEVIKLRDTLYSKYMKEKHLWHKQFDKLEQGDLPLEEQQQQEQQQQHNVQHREEALTCSTTNKLLMPVLAFLDSCAPQEPTGPDRSLLRKAECLIVMLLTLEKCQ</sequence>
<name>A0AAE1H297_9NEOP</name>
<dbReference type="Proteomes" id="UP001219518">
    <property type="component" value="Unassembled WGS sequence"/>
</dbReference>
<keyword evidence="3" id="KW-1185">Reference proteome</keyword>
<proteinExistence type="predicted"/>
<reference evidence="2" key="2">
    <citation type="journal article" date="2023" name="BMC Genomics">
        <title>Pest status, molecular evolution, and epigenetic factors derived from the genome assembly of Frankliniella fusca, a thysanopteran phytovirus vector.</title>
        <authorList>
            <person name="Catto M.A."/>
            <person name="Labadie P.E."/>
            <person name="Jacobson A.L."/>
            <person name="Kennedy G.G."/>
            <person name="Srinivasan R."/>
            <person name="Hunt B.G."/>
        </authorList>
    </citation>
    <scope>NUCLEOTIDE SEQUENCE</scope>
    <source>
        <strain evidence="2">PL_HMW_Pooled</strain>
    </source>
</reference>
<dbReference type="EMBL" id="JAHWGI010000322">
    <property type="protein sequence ID" value="KAK3913487.1"/>
    <property type="molecule type" value="Genomic_DNA"/>
</dbReference>
<keyword evidence="2" id="KW-0675">Receptor</keyword>
<gene>
    <name evidence="2" type="ORF">KUF71_022955</name>
</gene>
<organism evidence="2 3">
    <name type="scientific">Frankliniella fusca</name>
    <dbReference type="NCBI Taxonomy" id="407009"/>
    <lineage>
        <taxon>Eukaryota</taxon>
        <taxon>Metazoa</taxon>
        <taxon>Ecdysozoa</taxon>
        <taxon>Arthropoda</taxon>
        <taxon>Hexapoda</taxon>
        <taxon>Insecta</taxon>
        <taxon>Pterygota</taxon>
        <taxon>Neoptera</taxon>
        <taxon>Paraneoptera</taxon>
        <taxon>Thysanoptera</taxon>
        <taxon>Terebrantia</taxon>
        <taxon>Thripoidea</taxon>
        <taxon>Thripidae</taxon>
        <taxon>Frankliniella</taxon>
    </lineage>
</organism>
<evidence type="ECO:0000313" key="2">
    <source>
        <dbReference type="EMBL" id="KAK3913487.1"/>
    </source>
</evidence>
<comment type="caution">
    <text evidence="2">The sequence shown here is derived from an EMBL/GenBank/DDBJ whole genome shotgun (WGS) entry which is preliminary data.</text>
</comment>
<feature type="compositionally biased region" description="Polar residues" evidence="1">
    <location>
        <begin position="53"/>
        <end position="71"/>
    </location>
</feature>
<feature type="region of interest" description="Disordered" evidence="1">
    <location>
        <begin position="38"/>
        <end position="75"/>
    </location>
</feature>
<reference evidence="2" key="1">
    <citation type="submission" date="2021-07" db="EMBL/GenBank/DDBJ databases">
        <authorList>
            <person name="Catto M.A."/>
            <person name="Jacobson A."/>
            <person name="Kennedy G."/>
            <person name="Labadie P."/>
            <person name="Hunt B.G."/>
            <person name="Srinivasan R."/>
        </authorList>
    </citation>
    <scope>NUCLEOTIDE SEQUENCE</scope>
    <source>
        <strain evidence="2">PL_HMW_Pooled</strain>
        <tissue evidence="2">Head</tissue>
    </source>
</reference>
<dbReference type="AlphaFoldDB" id="A0AAE1H297"/>
<protein>
    <submittedName>
        <fullName evidence="2">Glutamate receptor ionotropic, NMDA 2A</fullName>
    </submittedName>
</protein>
<evidence type="ECO:0000313" key="3">
    <source>
        <dbReference type="Proteomes" id="UP001219518"/>
    </source>
</evidence>
<evidence type="ECO:0000256" key="1">
    <source>
        <dbReference type="SAM" id="MobiDB-lite"/>
    </source>
</evidence>